<gene>
    <name evidence="1" type="ORF">GCM10009107_07900</name>
</gene>
<dbReference type="EMBL" id="BAAAEW010000004">
    <property type="protein sequence ID" value="GAA0743403.1"/>
    <property type="molecule type" value="Genomic_DNA"/>
</dbReference>
<proteinExistence type="predicted"/>
<reference evidence="1 2" key="1">
    <citation type="journal article" date="2019" name="Int. J. Syst. Evol. Microbiol.">
        <title>The Global Catalogue of Microorganisms (GCM) 10K type strain sequencing project: providing services to taxonomists for standard genome sequencing and annotation.</title>
        <authorList>
            <consortium name="The Broad Institute Genomics Platform"/>
            <consortium name="The Broad Institute Genome Sequencing Center for Infectious Disease"/>
            <person name="Wu L."/>
            <person name="Ma J."/>
        </authorList>
    </citation>
    <scope>NUCLEOTIDE SEQUENCE [LARGE SCALE GENOMIC DNA]</scope>
    <source>
        <strain evidence="1 2">JCM 15503</strain>
    </source>
</reference>
<dbReference type="Proteomes" id="UP001500279">
    <property type="component" value="Unassembled WGS sequence"/>
</dbReference>
<sequence>MDSLKQTAERLLAQSDLVARLRPLGEPYVHGSFDLDLMVWPEIDVFLAVDPPTVATACAVTQTLSEALALRDIHIINQVDHAPRFALKDMVLLDLSTEFEGVAWKLDIGIIPTAMLPSVRKYNATLKPLLAPATAQAIVDIKRQSLASPRYRRHNWKYIEAGDWFFSGDIYRAVAFNQVTNFDEFAGFLKRTKGLDPLPA</sequence>
<dbReference type="RefSeq" id="WP_141288224.1">
    <property type="nucleotide sequence ID" value="NZ_BAAAEW010000004.1"/>
</dbReference>
<evidence type="ECO:0008006" key="3">
    <source>
        <dbReference type="Google" id="ProtNLM"/>
    </source>
</evidence>
<evidence type="ECO:0000313" key="2">
    <source>
        <dbReference type="Proteomes" id="UP001500279"/>
    </source>
</evidence>
<accession>A0ABN1JNJ5</accession>
<organism evidence="1 2">
    <name type="scientific">Ideonella azotifigens</name>
    <dbReference type="NCBI Taxonomy" id="513160"/>
    <lineage>
        <taxon>Bacteria</taxon>
        <taxon>Pseudomonadati</taxon>
        <taxon>Pseudomonadota</taxon>
        <taxon>Betaproteobacteria</taxon>
        <taxon>Burkholderiales</taxon>
        <taxon>Sphaerotilaceae</taxon>
        <taxon>Ideonella</taxon>
    </lineage>
</organism>
<protein>
    <recommendedName>
        <fullName evidence="3">Nucleotidyltransferase AbiEii toxin of type IV toxin-antitoxin system</fullName>
    </recommendedName>
</protein>
<evidence type="ECO:0000313" key="1">
    <source>
        <dbReference type="EMBL" id="GAA0743403.1"/>
    </source>
</evidence>
<keyword evidence="2" id="KW-1185">Reference proteome</keyword>
<comment type="caution">
    <text evidence="1">The sequence shown here is derived from an EMBL/GenBank/DDBJ whole genome shotgun (WGS) entry which is preliminary data.</text>
</comment>
<name>A0ABN1JNJ5_9BURK</name>